<dbReference type="RefSeq" id="XP_052758006.1">
    <property type="nucleotide sequence ID" value="XM_052902046.1"/>
</dbReference>
<evidence type="ECO:0000256" key="6">
    <source>
        <dbReference type="ARBA" id="ARBA00022989"/>
    </source>
</evidence>
<evidence type="ECO:0000313" key="11">
    <source>
        <dbReference type="Proteomes" id="UP001652740"/>
    </source>
</evidence>
<sequence>MDTSCSINAFISAEGQEFTDLSYLAPFVVVILFVRAKDYFLYTCCTYIKVQFNLLQKEFEDLLSPSDNVQNSIDVIPLSEFYSKFKDLVTRHQELIRSVTMLEVIFTKSMLYNIGASSLTICLTLFNVTIIKDTVLVMSFFIFLCVTYLQIYFLCNFGHIISQSYKMYGNILLQSIEVSDGIYNSQWYLTDALVGKHLLLVMMRSQRRCKLTAYGFADIDLKVFMRILSNAWSYFALLKTIYP</sequence>
<keyword evidence="11" id="KW-1185">Reference proteome</keyword>
<accession>A0ABM3N351</accession>
<dbReference type="GeneID" id="128202283"/>
<evidence type="ECO:0000256" key="8">
    <source>
        <dbReference type="ARBA" id="ARBA00023170"/>
    </source>
</evidence>
<keyword evidence="2" id="KW-1003">Cell membrane</keyword>
<organism evidence="11 12">
    <name type="scientific">Galleria mellonella</name>
    <name type="common">Greater wax moth</name>
    <dbReference type="NCBI Taxonomy" id="7137"/>
    <lineage>
        <taxon>Eukaryota</taxon>
        <taxon>Metazoa</taxon>
        <taxon>Ecdysozoa</taxon>
        <taxon>Arthropoda</taxon>
        <taxon>Hexapoda</taxon>
        <taxon>Insecta</taxon>
        <taxon>Pterygota</taxon>
        <taxon>Neoptera</taxon>
        <taxon>Endopterygota</taxon>
        <taxon>Lepidoptera</taxon>
        <taxon>Glossata</taxon>
        <taxon>Ditrysia</taxon>
        <taxon>Pyraloidea</taxon>
        <taxon>Pyralidae</taxon>
        <taxon>Galleriinae</taxon>
        <taxon>Galleria</taxon>
    </lineage>
</organism>
<evidence type="ECO:0000256" key="1">
    <source>
        <dbReference type="ARBA" id="ARBA00004651"/>
    </source>
</evidence>
<keyword evidence="3" id="KW-0716">Sensory transduction</keyword>
<keyword evidence="5" id="KW-0552">Olfaction</keyword>
<evidence type="ECO:0000256" key="9">
    <source>
        <dbReference type="ARBA" id="ARBA00023224"/>
    </source>
</evidence>
<evidence type="ECO:0000313" key="12">
    <source>
        <dbReference type="RefSeq" id="XP_052758006.1"/>
    </source>
</evidence>
<keyword evidence="8" id="KW-0675">Receptor</keyword>
<feature type="transmembrane region" description="Helical" evidence="10">
    <location>
        <begin position="136"/>
        <end position="157"/>
    </location>
</feature>
<name>A0ABM3N351_GALME</name>
<evidence type="ECO:0000256" key="3">
    <source>
        <dbReference type="ARBA" id="ARBA00022606"/>
    </source>
</evidence>
<keyword evidence="6 10" id="KW-1133">Transmembrane helix</keyword>
<comment type="subcellular location">
    <subcellularLocation>
        <location evidence="1">Cell membrane</location>
        <topology evidence="1">Multi-pass membrane protein</topology>
    </subcellularLocation>
</comment>
<evidence type="ECO:0000256" key="5">
    <source>
        <dbReference type="ARBA" id="ARBA00022725"/>
    </source>
</evidence>
<evidence type="ECO:0000256" key="4">
    <source>
        <dbReference type="ARBA" id="ARBA00022692"/>
    </source>
</evidence>
<dbReference type="PANTHER" id="PTHR21137:SF35">
    <property type="entry name" value="ODORANT RECEPTOR 19A-RELATED"/>
    <property type="match status" value="1"/>
</dbReference>
<evidence type="ECO:0000256" key="2">
    <source>
        <dbReference type="ARBA" id="ARBA00022475"/>
    </source>
</evidence>
<dbReference type="PANTHER" id="PTHR21137">
    <property type="entry name" value="ODORANT RECEPTOR"/>
    <property type="match status" value="1"/>
</dbReference>
<protein>
    <submittedName>
        <fullName evidence="12">Odorant receptor 4-like</fullName>
    </submittedName>
</protein>
<keyword evidence="9" id="KW-0807">Transducer</keyword>
<reference evidence="12" key="1">
    <citation type="submission" date="2025-08" db="UniProtKB">
        <authorList>
            <consortium name="RefSeq"/>
        </authorList>
    </citation>
    <scope>IDENTIFICATION</scope>
    <source>
        <tissue evidence="12">Whole larvae</tissue>
    </source>
</reference>
<dbReference type="Pfam" id="PF02949">
    <property type="entry name" value="7tm_6"/>
    <property type="match status" value="1"/>
</dbReference>
<keyword evidence="4 10" id="KW-0812">Transmembrane</keyword>
<evidence type="ECO:0000256" key="7">
    <source>
        <dbReference type="ARBA" id="ARBA00023136"/>
    </source>
</evidence>
<dbReference type="Proteomes" id="UP001652740">
    <property type="component" value="Unplaced"/>
</dbReference>
<dbReference type="InterPro" id="IPR004117">
    <property type="entry name" value="7tm6_olfct_rcpt"/>
</dbReference>
<proteinExistence type="predicted"/>
<evidence type="ECO:0000256" key="10">
    <source>
        <dbReference type="SAM" id="Phobius"/>
    </source>
</evidence>
<feature type="transmembrane region" description="Helical" evidence="10">
    <location>
        <begin position="110"/>
        <end position="130"/>
    </location>
</feature>
<gene>
    <name evidence="12" type="primary">LOC128202283</name>
</gene>
<keyword evidence="7 10" id="KW-0472">Membrane</keyword>